<sequence length="52" mass="5957">MQWIAPSEKDNATTSLEKRMWDAADQFRANSSLKAQTLNVELRGGAFLRRFV</sequence>
<name>A0A1J5P3M2_9ZZZZ</name>
<protein>
    <submittedName>
        <fullName evidence="1">Uncharacterized protein</fullName>
    </submittedName>
</protein>
<dbReference type="AlphaFoldDB" id="A0A1J5P3M2"/>
<accession>A0A1J5P3M2</accession>
<reference evidence="1" key="1">
    <citation type="submission" date="2016-10" db="EMBL/GenBank/DDBJ databases">
        <title>Sequence of Gallionella enrichment culture.</title>
        <authorList>
            <person name="Poehlein A."/>
            <person name="Muehling M."/>
            <person name="Daniel R."/>
        </authorList>
    </citation>
    <scope>NUCLEOTIDE SEQUENCE</scope>
</reference>
<organism evidence="1">
    <name type="scientific">mine drainage metagenome</name>
    <dbReference type="NCBI Taxonomy" id="410659"/>
    <lineage>
        <taxon>unclassified sequences</taxon>
        <taxon>metagenomes</taxon>
        <taxon>ecological metagenomes</taxon>
    </lineage>
</organism>
<gene>
    <name evidence="1" type="ORF">GALL_527400</name>
</gene>
<dbReference type="EMBL" id="MLJW01007126">
    <property type="protein sequence ID" value="OIQ65698.1"/>
    <property type="molecule type" value="Genomic_DNA"/>
</dbReference>
<proteinExistence type="predicted"/>
<evidence type="ECO:0000313" key="1">
    <source>
        <dbReference type="EMBL" id="OIQ65698.1"/>
    </source>
</evidence>
<comment type="caution">
    <text evidence="1">The sequence shown here is derived from an EMBL/GenBank/DDBJ whole genome shotgun (WGS) entry which is preliminary data.</text>
</comment>